<evidence type="ECO:0000313" key="8">
    <source>
        <dbReference type="EMBL" id="GBC63648.1"/>
    </source>
</evidence>
<dbReference type="AlphaFoldDB" id="A0A401G327"/>
<keyword evidence="9" id="KW-1185">Reference proteome</keyword>
<dbReference type="EMBL" id="BEXT01000001">
    <property type="protein sequence ID" value="GBC63648.1"/>
    <property type="molecule type" value="Genomic_DNA"/>
</dbReference>
<evidence type="ECO:0000256" key="5">
    <source>
        <dbReference type="PROSITE-ProRule" id="PRU00169"/>
    </source>
</evidence>
<keyword evidence="2" id="KW-0067">ATP-binding</keyword>
<dbReference type="Gene3D" id="3.40.50.2300">
    <property type="match status" value="1"/>
</dbReference>
<evidence type="ECO:0000313" key="9">
    <source>
        <dbReference type="Proteomes" id="UP000288096"/>
    </source>
</evidence>
<evidence type="ECO:0000256" key="2">
    <source>
        <dbReference type="ARBA" id="ARBA00022840"/>
    </source>
</evidence>
<evidence type="ECO:0000256" key="1">
    <source>
        <dbReference type="ARBA" id="ARBA00022741"/>
    </source>
</evidence>
<organism evidence="8 9">
    <name type="scientific">Desulfonema ishimotonii</name>
    <dbReference type="NCBI Taxonomy" id="45657"/>
    <lineage>
        <taxon>Bacteria</taxon>
        <taxon>Pseudomonadati</taxon>
        <taxon>Thermodesulfobacteriota</taxon>
        <taxon>Desulfobacteria</taxon>
        <taxon>Desulfobacterales</taxon>
        <taxon>Desulfococcaceae</taxon>
        <taxon>Desulfonema</taxon>
    </lineage>
</organism>
<evidence type="ECO:0000259" key="7">
    <source>
        <dbReference type="PROSITE" id="PS50110"/>
    </source>
</evidence>
<dbReference type="GO" id="GO:0000160">
    <property type="term" value="P:phosphorelay signal transduction system"/>
    <property type="evidence" value="ECO:0007669"/>
    <property type="project" value="InterPro"/>
</dbReference>
<dbReference type="Gene3D" id="1.10.10.60">
    <property type="entry name" value="Homeodomain-like"/>
    <property type="match status" value="1"/>
</dbReference>
<dbReference type="InterPro" id="IPR011006">
    <property type="entry name" value="CheY-like_superfamily"/>
</dbReference>
<dbReference type="PROSITE" id="PS00675">
    <property type="entry name" value="SIGMA54_INTERACT_1"/>
    <property type="match status" value="1"/>
</dbReference>
<dbReference type="InterPro" id="IPR002197">
    <property type="entry name" value="HTH_Fis"/>
</dbReference>
<evidence type="ECO:0000259" key="6">
    <source>
        <dbReference type="PROSITE" id="PS50045"/>
    </source>
</evidence>
<dbReference type="GO" id="GO:0006355">
    <property type="term" value="P:regulation of DNA-templated transcription"/>
    <property type="evidence" value="ECO:0007669"/>
    <property type="project" value="InterPro"/>
</dbReference>
<dbReference type="InterPro" id="IPR003593">
    <property type="entry name" value="AAA+_ATPase"/>
</dbReference>
<dbReference type="Gene3D" id="1.10.8.60">
    <property type="match status" value="1"/>
</dbReference>
<dbReference type="SUPFAM" id="SSF52172">
    <property type="entry name" value="CheY-like"/>
    <property type="match status" value="1"/>
</dbReference>
<dbReference type="Pfam" id="PF02954">
    <property type="entry name" value="HTH_8"/>
    <property type="match status" value="1"/>
</dbReference>
<dbReference type="Pfam" id="PF25601">
    <property type="entry name" value="AAA_lid_14"/>
    <property type="match status" value="1"/>
</dbReference>
<dbReference type="PROSITE" id="PS50045">
    <property type="entry name" value="SIGMA54_INTERACT_4"/>
    <property type="match status" value="1"/>
</dbReference>
<dbReference type="Gene3D" id="3.40.50.300">
    <property type="entry name" value="P-loop containing nucleotide triphosphate hydrolases"/>
    <property type="match status" value="1"/>
</dbReference>
<keyword evidence="3" id="KW-0805">Transcription regulation</keyword>
<dbReference type="InterPro" id="IPR002078">
    <property type="entry name" value="Sigma_54_int"/>
</dbReference>
<keyword evidence="4" id="KW-0804">Transcription</keyword>
<dbReference type="PANTHER" id="PTHR32071">
    <property type="entry name" value="TRANSCRIPTIONAL REGULATORY PROTEIN"/>
    <property type="match status" value="1"/>
</dbReference>
<dbReference type="SMART" id="SM00382">
    <property type="entry name" value="AAA"/>
    <property type="match status" value="1"/>
</dbReference>
<dbReference type="SUPFAM" id="SSF46689">
    <property type="entry name" value="Homeodomain-like"/>
    <property type="match status" value="1"/>
</dbReference>
<dbReference type="SMART" id="SM00448">
    <property type="entry name" value="REC"/>
    <property type="match status" value="1"/>
</dbReference>
<dbReference type="InterPro" id="IPR058031">
    <property type="entry name" value="AAA_lid_NorR"/>
</dbReference>
<dbReference type="Proteomes" id="UP000288096">
    <property type="component" value="Unassembled WGS sequence"/>
</dbReference>
<dbReference type="Pfam" id="PF00072">
    <property type="entry name" value="Response_reg"/>
    <property type="match status" value="1"/>
</dbReference>
<accession>A0A401G327</accession>
<feature type="domain" description="Sigma-54 factor interaction" evidence="6">
    <location>
        <begin position="143"/>
        <end position="371"/>
    </location>
</feature>
<dbReference type="InterPro" id="IPR009057">
    <property type="entry name" value="Homeodomain-like_sf"/>
</dbReference>
<dbReference type="RefSeq" id="WP_124330695.1">
    <property type="nucleotide sequence ID" value="NZ_BEXT01000001.1"/>
</dbReference>
<feature type="modified residue" description="4-aspartylphosphate" evidence="5">
    <location>
        <position position="52"/>
    </location>
</feature>
<name>A0A401G327_9BACT</name>
<dbReference type="CDD" id="cd00009">
    <property type="entry name" value="AAA"/>
    <property type="match status" value="1"/>
</dbReference>
<dbReference type="InterPro" id="IPR001789">
    <property type="entry name" value="Sig_transdc_resp-reg_receiver"/>
</dbReference>
<dbReference type="GO" id="GO:0005524">
    <property type="term" value="F:ATP binding"/>
    <property type="evidence" value="ECO:0007669"/>
    <property type="project" value="UniProtKB-KW"/>
</dbReference>
<evidence type="ECO:0000256" key="3">
    <source>
        <dbReference type="ARBA" id="ARBA00023015"/>
    </source>
</evidence>
<dbReference type="OrthoDB" id="9763792at2"/>
<dbReference type="SUPFAM" id="SSF52540">
    <property type="entry name" value="P-loop containing nucleoside triphosphate hydrolases"/>
    <property type="match status" value="1"/>
</dbReference>
<dbReference type="FunFam" id="3.40.50.300:FF:000006">
    <property type="entry name" value="DNA-binding transcriptional regulator NtrC"/>
    <property type="match status" value="1"/>
</dbReference>
<feature type="domain" description="Response regulatory" evidence="7">
    <location>
        <begin position="2"/>
        <end position="117"/>
    </location>
</feature>
<evidence type="ECO:0000256" key="4">
    <source>
        <dbReference type="ARBA" id="ARBA00023163"/>
    </source>
</evidence>
<comment type="caution">
    <text evidence="8">The sequence shown here is derived from an EMBL/GenBank/DDBJ whole genome shotgun (WGS) entry which is preliminary data.</text>
</comment>
<reference evidence="9" key="2">
    <citation type="submission" date="2019-01" db="EMBL/GenBank/DDBJ databases">
        <title>Genome sequence of Desulfonema ishimotonii strain Tokyo 01.</title>
        <authorList>
            <person name="Fukui M."/>
        </authorList>
    </citation>
    <scope>NUCLEOTIDE SEQUENCE [LARGE SCALE GENOMIC DNA]</scope>
    <source>
        <strain evidence="9">Tokyo 01</strain>
    </source>
</reference>
<dbReference type="PROSITE" id="PS50110">
    <property type="entry name" value="RESPONSE_REGULATORY"/>
    <property type="match status" value="1"/>
</dbReference>
<dbReference type="GO" id="GO:0043565">
    <property type="term" value="F:sequence-specific DNA binding"/>
    <property type="evidence" value="ECO:0007669"/>
    <property type="project" value="InterPro"/>
</dbReference>
<dbReference type="Pfam" id="PF00158">
    <property type="entry name" value="Sigma54_activat"/>
    <property type="match status" value="1"/>
</dbReference>
<sequence>MRILIVDDEPVALSSVRRILRRQNFRNIDTCDNGAAAIARIREGGVDVVLLDVILPDSDGLQVLESAKPYAPQTEFIMLTAVDDVKNSVRAVRMGAYDYLVKPVDPARLVLTIERACERRSLRAGMASDYRNGRRVPEVFSDTVTRDPRMIELLRYAGIMAKSGTPFLITGESGTGKGLLARGIHRSATGNDRPFVQVNVSSVPETLFEGQFFGYVKGAYTGAEISHTGYFEQAGGGTLFLDEIGEIPSHLQVKLLKTLEEKTLVRIGETRPRRVDFRVISSTNRDLDQACREGRFRLDLLYRLNAAHVHLPPLRERAGDIPLLADHFLKKACQRHGSSVAFSSAAMDLLRQRAYPGNIRELAQVAERCVLLADGDRILPCHLDQTPASAISFGRTLCTLKENDEVHVAYVLEQSGGDRKKAAEILGVSVRQVQRKLAQMREQPRWQFLFQETRLP</sequence>
<proteinExistence type="predicted"/>
<dbReference type="InterPro" id="IPR027417">
    <property type="entry name" value="P-loop_NTPase"/>
</dbReference>
<dbReference type="InterPro" id="IPR025662">
    <property type="entry name" value="Sigma_54_int_dom_ATP-bd_1"/>
</dbReference>
<reference evidence="9" key="1">
    <citation type="submission" date="2017-11" db="EMBL/GenBank/DDBJ databases">
        <authorList>
            <person name="Watanabe M."/>
            <person name="Kojima H."/>
        </authorList>
    </citation>
    <scope>NUCLEOTIDE SEQUENCE [LARGE SCALE GENOMIC DNA]</scope>
    <source>
        <strain evidence="9">Tokyo 01</strain>
    </source>
</reference>
<protein>
    <submittedName>
        <fullName evidence="8">Sigma-54-dependent Fis family transcriptional re gulator</fullName>
    </submittedName>
</protein>
<keyword evidence="5" id="KW-0597">Phosphoprotein</keyword>
<keyword evidence="1" id="KW-0547">Nucleotide-binding</keyword>
<gene>
    <name evidence="8" type="ORF">DENIS_4646</name>
</gene>